<dbReference type="Pfam" id="PF08447">
    <property type="entry name" value="PAS_3"/>
    <property type="match status" value="1"/>
</dbReference>
<dbReference type="Gene3D" id="3.30.70.270">
    <property type="match status" value="1"/>
</dbReference>
<dbReference type="Gene3D" id="3.30.450.350">
    <property type="entry name" value="CHASE domain"/>
    <property type="match status" value="1"/>
</dbReference>
<dbReference type="CDD" id="cd00130">
    <property type="entry name" value="PAS"/>
    <property type="match status" value="1"/>
</dbReference>
<dbReference type="NCBIfam" id="TIGR00254">
    <property type="entry name" value="GGDEF"/>
    <property type="match status" value="1"/>
</dbReference>
<dbReference type="InterPro" id="IPR006189">
    <property type="entry name" value="CHASE_dom"/>
</dbReference>
<accession>A0A1X7DK21</accession>
<evidence type="ECO:0000256" key="3">
    <source>
        <dbReference type="ARBA" id="ARBA00022519"/>
    </source>
</evidence>
<organism evidence="14 15">
    <name type="scientific">Desulfovibrio gilichinskyi</name>
    <dbReference type="NCBI Taxonomy" id="1519643"/>
    <lineage>
        <taxon>Bacteria</taxon>
        <taxon>Pseudomonadati</taxon>
        <taxon>Thermodesulfobacteriota</taxon>
        <taxon>Desulfovibrionia</taxon>
        <taxon>Desulfovibrionales</taxon>
        <taxon>Desulfovibrionaceae</taxon>
        <taxon>Desulfovibrio</taxon>
    </lineage>
</organism>
<dbReference type="InterPro" id="IPR029787">
    <property type="entry name" value="Nucleotide_cyclase"/>
</dbReference>
<dbReference type="FunFam" id="2.10.70.100:FF:000001">
    <property type="entry name" value="Sensory transduction histidine kinase"/>
    <property type="match status" value="1"/>
</dbReference>
<keyword evidence="3" id="KW-0997">Cell inner membrane</keyword>
<dbReference type="SUPFAM" id="SSF55073">
    <property type="entry name" value="Nucleotide cyclase"/>
    <property type="match status" value="1"/>
</dbReference>
<dbReference type="RefSeq" id="WP_085101699.1">
    <property type="nucleotide sequence ID" value="NZ_FWZU01000003.1"/>
</dbReference>
<sequence length="622" mass="70047">MITKSKKRISAEPRINNLWLPILIGSLLFSLVLIFWWSLRQEDRADHRDLVIEHAKKLSEDIQADMRSRIPALKRIVSRWEFDDGTTESSFKNDAGHYVIDLPGFQAITWIDKALHVKWIVPLAGNEKAVNLNLGFEENRRVSLEQAKNTKMPIMSKPIDLVQGGKGFIIYFPIYTKQGYDGLISAVFRIKPWLNHVFRTDDIPNDIDEFKISVTLDGIPVYTQTGWELLQQSSFDANAAAIIMGHKIIISCRPTKFFFAHHQNNHASIALLIGSILTILIAFIVHLFQKTSAEAWRTYSTQNTLEFEIENHDKTTKDLKQTSAQLMLAAKAGKIGIWSLEIATNLLKWNERMFELYDVPSDINPNYETWATALHPEDAEDAKGKLSAAVEGKGTFDTEFRIITASGEIKYIHAAAKVERDVKNNPLRMTGVNWDVTEQKNIEEQIRHMATHDTLTGLPTLKLAKDRVRLAFAIATRKELMTAVMFVDLDGFKNVNDTLGHDAGDIVLKETAKRLLSCVRKVDTVARIGGDEFLIVLNEINSKEDLNKIAANIVKSIAIPFIHENNQVTVGASVGIAVCTASCAQHDVERLIKEADDAMYSIKKTGKNGYAFAENDFAKNNF</sequence>
<dbReference type="PANTHER" id="PTHR46663">
    <property type="entry name" value="DIGUANYLATE CYCLASE DGCT-RELATED"/>
    <property type="match status" value="1"/>
</dbReference>
<dbReference type="GO" id="GO:0007165">
    <property type="term" value="P:signal transduction"/>
    <property type="evidence" value="ECO:0007669"/>
    <property type="project" value="UniProtKB-ARBA"/>
</dbReference>
<evidence type="ECO:0000259" key="11">
    <source>
        <dbReference type="PROSITE" id="PS50113"/>
    </source>
</evidence>
<keyword evidence="6" id="KW-0677">Repeat</keyword>
<dbReference type="InterPro" id="IPR013655">
    <property type="entry name" value="PAS_fold_3"/>
</dbReference>
<dbReference type="InterPro" id="IPR052163">
    <property type="entry name" value="DGC-Regulatory_Protein"/>
</dbReference>
<dbReference type="GO" id="GO:0000166">
    <property type="term" value="F:nucleotide binding"/>
    <property type="evidence" value="ECO:0007669"/>
    <property type="project" value="UniProtKB-KW"/>
</dbReference>
<evidence type="ECO:0000259" key="13">
    <source>
        <dbReference type="PROSITE" id="PS50887"/>
    </source>
</evidence>
<evidence type="ECO:0000313" key="15">
    <source>
        <dbReference type="Proteomes" id="UP000192906"/>
    </source>
</evidence>
<keyword evidence="5 10" id="KW-0812">Transmembrane</keyword>
<evidence type="ECO:0000256" key="6">
    <source>
        <dbReference type="ARBA" id="ARBA00022737"/>
    </source>
</evidence>
<dbReference type="InterPro" id="IPR043128">
    <property type="entry name" value="Rev_trsase/Diguanyl_cyclase"/>
</dbReference>
<protein>
    <submittedName>
        <fullName evidence="14">Diguanylate cyclase (GGDEF) domain-containing protein</fullName>
    </submittedName>
</protein>
<evidence type="ECO:0000313" key="14">
    <source>
        <dbReference type="EMBL" id="SMF16628.1"/>
    </source>
</evidence>
<evidence type="ECO:0000256" key="9">
    <source>
        <dbReference type="ARBA" id="ARBA00023136"/>
    </source>
</evidence>
<evidence type="ECO:0000256" key="7">
    <source>
        <dbReference type="ARBA" id="ARBA00022741"/>
    </source>
</evidence>
<dbReference type="InterPro" id="IPR035965">
    <property type="entry name" value="PAS-like_dom_sf"/>
</dbReference>
<comment type="subcellular location">
    <subcellularLocation>
        <location evidence="1">Cell inner membrane</location>
        <topology evidence="1">Multi-pass membrane protein</topology>
    </subcellularLocation>
</comment>
<feature type="transmembrane region" description="Helical" evidence="10">
    <location>
        <begin position="267"/>
        <end position="288"/>
    </location>
</feature>
<feature type="domain" description="GGDEF" evidence="13">
    <location>
        <begin position="480"/>
        <end position="615"/>
    </location>
</feature>
<feature type="domain" description="CHASE" evidence="12">
    <location>
        <begin position="117"/>
        <end position="190"/>
    </location>
</feature>
<proteinExistence type="predicted"/>
<dbReference type="AlphaFoldDB" id="A0A1X7DK21"/>
<dbReference type="Pfam" id="PF03924">
    <property type="entry name" value="CHASE"/>
    <property type="match status" value="1"/>
</dbReference>
<dbReference type="InterPro" id="IPR000014">
    <property type="entry name" value="PAS"/>
</dbReference>
<dbReference type="CDD" id="cd01949">
    <property type="entry name" value="GGDEF"/>
    <property type="match status" value="1"/>
</dbReference>
<dbReference type="PROSITE" id="PS50113">
    <property type="entry name" value="PAC"/>
    <property type="match status" value="1"/>
</dbReference>
<name>A0A1X7DK21_9BACT</name>
<evidence type="ECO:0000256" key="8">
    <source>
        <dbReference type="ARBA" id="ARBA00022989"/>
    </source>
</evidence>
<dbReference type="InterPro" id="IPR001610">
    <property type="entry name" value="PAC"/>
</dbReference>
<dbReference type="GO" id="GO:0005886">
    <property type="term" value="C:plasma membrane"/>
    <property type="evidence" value="ECO:0007669"/>
    <property type="project" value="UniProtKB-SubCell"/>
</dbReference>
<dbReference type="EMBL" id="FWZU01000003">
    <property type="protein sequence ID" value="SMF16628.1"/>
    <property type="molecule type" value="Genomic_DNA"/>
</dbReference>
<dbReference type="PROSITE" id="PS50839">
    <property type="entry name" value="CHASE"/>
    <property type="match status" value="1"/>
</dbReference>
<dbReference type="Gene3D" id="2.10.70.100">
    <property type="match status" value="1"/>
</dbReference>
<dbReference type="Pfam" id="PF00990">
    <property type="entry name" value="GGDEF"/>
    <property type="match status" value="1"/>
</dbReference>
<keyword evidence="4" id="KW-0808">Transferase</keyword>
<dbReference type="Proteomes" id="UP000192906">
    <property type="component" value="Unassembled WGS sequence"/>
</dbReference>
<evidence type="ECO:0000256" key="1">
    <source>
        <dbReference type="ARBA" id="ARBA00004429"/>
    </source>
</evidence>
<dbReference type="PANTHER" id="PTHR46663:SF2">
    <property type="entry name" value="GGDEF DOMAIN-CONTAINING PROTEIN"/>
    <property type="match status" value="1"/>
</dbReference>
<dbReference type="InterPro" id="IPR000160">
    <property type="entry name" value="GGDEF_dom"/>
</dbReference>
<keyword evidence="15" id="KW-1185">Reference proteome</keyword>
<feature type="transmembrane region" description="Helical" evidence="10">
    <location>
        <begin position="20"/>
        <end position="39"/>
    </location>
</feature>
<dbReference type="GO" id="GO:0016740">
    <property type="term" value="F:transferase activity"/>
    <property type="evidence" value="ECO:0007669"/>
    <property type="project" value="UniProtKB-KW"/>
</dbReference>
<dbReference type="SMART" id="SM00267">
    <property type="entry name" value="GGDEF"/>
    <property type="match status" value="1"/>
</dbReference>
<keyword evidence="7" id="KW-0547">Nucleotide-binding</keyword>
<keyword evidence="2" id="KW-1003">Cell membrane</keyword>
<dbReference type="SUPFAM" id="SSF55785">
    <property type="entry name" value="PYP-like sensor domain (PAS domain)"/>
    <property type="match status" value="1"/>
</dbReference>
<gene>
    <name evidence="14" type="ORF">SAMN06295933_1979</name>
</gene>
<dbReference type="SMART" id="SM01079">
    <property type="entry name" value="CHASE"/>
    <property type="match status" value="1"/>
</dbReference>
<dbReference type="Gene3D" id="3.30.450.20">
    <property type="entry name" value="PAS domain"/>
    <property type="match status" value="1"/>
</dbReference>
<evidence type="ECO:0000256" key="5">
    <source>
        <dbReference type="ARBA" id="ARBA00022692"/>
    </source>
</evidence>
<evidence type="ECO:0000259" key="12">
    <source>
        <dbReference type="PROSITE" id="PS50839"/>
    </source>
</evidence>
<dbReference type="OrthoDB" id="9812034at2"/>
<feature type="domain" description="PAC" evidence="11">
    <location>
        <begin position="396"/>
        <end position="448"/>
    </location>
</feature>
<keyword evidence="9 10" id="KW-0472">Membrane</keyword>
<evidence type="ECO:0000256" key="4">
    <source>
        <dbReference type="ARBA" id="ARBA00022679"/>
    </source>
</evidence>
<dbReference type="InterPro" id="IPR000700">
    <property type="entry name" value="PAS-assoc_C"/>
</dbReference>
<keyword evidence="8 10" id="KW-1133">Transmembrane helix</keyword>
<dbReference type="STRING" id="1519643.SAMN06295933_1979"/>
<dbReference type="SMART" id="SM00086">
    <property type="entry name" value="PAC"/>
    <property type="match status" value="1"/>
</dbReference>
<evidence type="ECO:0000256" key="10">
    <source>
        <dbReference type="SAM" id="Phobius"/>
    </source>
</evidence>
<evidence type="ECO:0000256" key="2">
    <source>
        <dbReference type="ARBA" id="ARBA00022475"/>
    </source>
</evidence>
<dbReference type="InterPro" id="IPR042240">
    <property type="entry name" value="CHASE_sf"/>
</dbReference>
<reference evidence="15" key="1">
    <citation type="submission" date="2017-04" db="EMBL/GenBank/DDBJ databases">
        <authorList>
            <person name="Varghese N."/>
            <person name="Submissions S."/>
        </authorList>
    </citation>
    <scope>NUCLEOTIDE SEQUENCE [LARGE SCALE GENOMIC DNA]</scope>
    <source>
        <strain evidence="15">K3S</strain>
    </source>
</reference>
<dbReference type="PROSITE" id="PS50887">
    <property type="entry name" value="GGDEF"/>
    <property type="match status" value="1"/>
</dbReference>